<keyword evidence="1" id="KW-1133">Transmembrane helix</keyword>
<feature type="transmembrane region" description="Helical" evidence="1">
    <location>
        <begin position="52"/>
        <end position="69"/>
    </location>
</feature>
<keyword evidence="1" id="KW-0472">Membrane</keyword>
<keyword evidence="1" id="KW-0812">Transmembrane</keyword>
<name>A0AA86VV31_9FABA</name>
<gene>
    <name evidence="2" type="ORF">AYBTSS11_LOCUS25056</name>
</gene>
<feature type="transmembrane region" description="Helical" evidence="1">
    <location>
        <begin position="84"/>
        <end position="103"/>
    </location>
</feature>
<dbReference type="Gramene" id="rna-AYBTSS11_LOCUS25056">
    <property type="protein sequence ID" value="CAJ1972999.1"/>
    <property type="gene ID" value="gene-AYBTSS11_LOCUS25056"/>
</dbReference>
<dbReference type="EMBL" id="OY731406">
    <property type="protein sequence ID" value="CAJ1972999.1"/>
    <property type="molecule type" value="Genomic_DNA"/>
</dbReference>
<accession>A0AA86VV31</accession>
<evidence type="ECO:0000313" key="3">
    <source>
        <dbReference type="Proteomes" id="UP001189624"/>
    </source>
</evidence>
<evidence type="ECO:0000256" key="1">
    <source>
        <dbReference type="SAM" id="Phobius"/>
    </source>
</evidence>
<dbReference type="Proteomes" id="UP001189624">
    <property type="component" value="Chromosome 9"/>
</dbReference>
<proteinExistence type="predicted"/>
<evidence type="ECO:0000313" key="2">
    <source>
        <dbReference type="EMBL" id="CAJ1972999.1"/>
    </source>
</evidence>
<reference evidence="2" key="1">
    <citation type="submission" date="2023-10" db="EMBL/GenBank/DDBJ databases">
        <authorList>
            <person name="Domelevo Entfellner J.-B."/>
        </authorList>
    </citation>
    <scope>NUCLEOTIDE SEQUENCE</scope>
</reference>
<organism evidence="2 3">
    <name type="scientific">Sphenostylis stenocarpa</name>
    <dbReference type="NCBI Taxonomy" id="92480"/>
    <lineage>
        <taxon>Eukaryota</taxon>
        <taxon>Viridiplantae</taxon>
        <taxon>Streptophyta</taxon>
        <taxon>Embryophyta</taxon>
        <taxon>Tracheophyta</taxon>
        <taxon>Spermatophyta</taxon>
        <taxon>Magnoliopsida</taxon>
        <taxon>eudicotyledons</taxon>
        <taxon>Gunneridae</taxon>
        <taxon>Pentapetalae</taxon>
        <taxon>rosids</taxon>
        <taxon>fabids</taxon>
        <taxon>Fabales</taxon>
        <taxon>Fabaceae</taxon>
        <taxon>Papilionoideae</taxon>
        <taxon>50 kb inversion clade</taxon>
        <taxon>NPAAA clade</taxon>
        <taxon>indigoferoid/millettioid clade</taxon>
        <taxon>Phaseoleae</taxon>
        <taxon>Sphenostylis</taxon>
    </lineage>
</organism>
<protein>
    <submittedName>
        <fullName evidence="2">Uncharacterized protein</fullName>
    </submittedName>
</protein>
<sequence length="126" mass="14432">MLPVLTIIADCDGLLEKVVRATAIQPSKAVKFLRMGYYCYKRKAYSTHTSDVIVMLAVALMLLCIPWLFTREQVVVVEEKKTNWSALVTPILVLFILLLLSLIGNPRRVYAKPTCYRCKHVCYCYL</sequence>
<keyword evidence="3" id="KW-1185">Reference proteome</keyword>
<dbReference type="AlphaFoldDB" id="A0AA86VV31"/>